<protein>
    <submittedName>
        <fullName evidence="2">SGNH hydrolase</fullName>
    </submittedName>
</protein>
<accession>A0A2J6TCH6</accession>
<dbReference type="EMBL" id="KZ613788">
    <property type="protein sequence ID" value="PMD60703.1"/>
    <property type="molecule type" value="Genomic_DNA"/>
</dbReference>
<dbReference type="PANTHER" id="PTHR30383:SF19">
    <property type="entry name" value="FIBRONECTIN TYPE-III DOMAIN-CONTAINING PROTEIN"/>
    <property type="match status" value="1"/>
</dbReference>
<dbReference type="SUPFAM" id="SSF52266">
    <property type="entry name" value="SGNH hydrolase"/>
    <property type="match status" value="1"/>
</dbReference>
<dbReference type="InParanoid" id="A0A2J6TCH6"/>
<dbReference type="GeneID" id="36593881"/>
<dbReference type="Pfam" id="PF13472">
    <property type="entry name" value="Lipase_GDSL_2"/>
    <property type="match status" value="1"/>
</dbReference>
<feature type="domain" description="SGNH hydrolase-type esterase" evidence="1">
    <location>
        <begin position="12"/>
        <end position="194"/>
    </location>
</feature>
<organism evidence="2 3">
    <name type="scientific">Hyaloscypha bicolor E</name>
    <dbReference type="NCBI Taxonomy" id="1095630"/>
    <lineage>
        <taxon>Eukaryota</taxon>
        <taxon>Fungi</taxon>
        <taxon>Dikarya</taxon>
        <taxon>Ascomycota</taxon>
        <taxon>Pezizomycotina</taxon>
        <taxon>Leotiomycetes</taxon>
        <taxon>Helotiales</taxon>
        <taxon>Hyaloscyphaceae</taxon>
        <taxon>Hyaloscypha</taxon>
        <taxon>Hyaloscypha bicolor</taxon>
    </lineage>
</organism>
<proteinExistence type="predicted"/>
<dbReference type="OrthoDB" id="408760at2759"/>
<dbReference type="CDD" id="cd00229">
    <property type="entry name" value="SGNH_hydrolase"/>
    <property type="match status" value="1"/>
</dbReference>
<dbReference type="RefSeq" id="XP_024737607.1">
    <property type="nucleotide sequence ID" value="XM_024885804.1"/>
</dbReference>
<dbReference type="AlphaFoldDB" id="A0A2J6TCH6"/>
<dbReference type="Proteomes" id="UP000235371">
    <property type="component" value="Unassembled WGS sequence"/>
</dbReference>
<gene>
    <name evidence="2" type="ORF">K444DRAFT_652546</name>
</gene>
<evidence type="ECO:0000313" key="3">
    <source>
        <dbReference type="Proteomes" id="UP000235371"/>
    </source>
</evidence>
<reference evidence="2 3" key="1">
    <citation type="submission" date="2016-04" db="EMBL/GenBank/DDBJ databases">
        <title>A degradative enzymes factory behind the ericoid mycorrhizal symbiosis.</title>
        <authorList>
            <consortium name="DOE Joint Genome Institute"/>
            <person name="Martino E."/>
            <person name="Morin E."/>
            <person name="Grelet G."/>
            <person name="Kuo A."/>
            <person name="Kohler A."/>
            <person name="Daghino S."/>
            <person name="Barry K."/>
            <person name="Choi C."/>
            <person name="Cichocki N."/>
            <person name="Clum A."/>
            <person name="Copeland A."/>
            <person name="Hainaut M."/>
            <person name="Haridas S."/>
            <person name="Labutti K."/>
            <person name="Lindquist E."/>
            <person name="Lipzen A."/>
            <person name="Khouja H.-R."/>
            <person name="Murat C."/>
            <person name="Ohm R."/>
            <person name="Olson A."/>
            <person name="Spatafora J."/>
            <person name="Veneault-Fourrey C."/>
            <person name="Henrissat B."/>
            <person name="Grigoriev I."/>
            <person name="Martin F."/>
            <person name="Perotto S."/>
        </authorList>
    </citation>
    <scope>NUCLEOTIDE SEQUENCE [LARGE SCALE GENOMIC DNA]</scope>
    <source>
        <strain evidence="2 3">E</strain>
    </source>
</reference>
<dbReference type="InterPro" id="IPR051532">
    <property type="entry name" value="Ester_Hydrolysis_Enzymes"/>
</dbReference>
<evidence type="ECO:0000259" key="1">
    <source>
        <dbReference type="Pfam" id="PF13472"/>
    </source>
</evidence>
<name>A0A2J6TCH6_9HELO</name>
<keyword evidence="3" id="KW-1185">Reference proteome</keyword>
<dbReference type="InterPro" id="IPR036514">
    <property type="entry name" value="SGNH_hydro_sf"/>
</dbReference>
<dbReference type="GO" id="GO:0004622">
    <property type="term" value="F:phosphatidylcholine lysophospholipase activity"/>
    <property type="evidence" value="ECO:0007669"/>
    <property type="project" value="TreeGrafter"/>
</dbReference>
<dbReference type="InterPro" id="IPR013830">
    <property type="entry name" value="SGNH_hydro"/>
</dbReference>
<dbReference type="PANTHER" id="PTHR30383">
    <property type="entry name" value="THIOESTERASE 1/PROTEASE 1/LYSOPHOSPHOLIPASE L1"/>
    <property type="match status" value="1"/>
</dbReference>
<evidence type="ECO:0000313" key="2">
    <source>
        <dbReference type="EMBL" id="PMD60703.1"/>
    </source>
</evidence>
<dbReference type="Gene3D" id="3.40.50.1110">
    <property type="entry name" value="SGNH hydrolase"/>
    <property type="match status" value="1"/>
</dbReference>
<keyword evidence="2" id="KW-0378">Hydrolase</keyword>
<sequence>MATVKKQFRILCFGDSLTEGYTHHGLSFTPYSLTLLEKLRTNLSLSSQYNIAIDTDGMSGDQVTGSFLGRMEDRYDHPLTKHLPYDWVVFLGGTNDLGWGKSTEEIHSAIKAVTDIPLSYSARVLIMTVPECSAKIASLDARRDELNQAIWDDSRDDVFTLDLYAKMPYHSMSKDERKEIWDDGLHFTAAGYARIGTLVAERLVEILQREAELRDGEDQDQD</sequence>